<dbReference type="Proteomes" id="UP001156141">
    <property type="component" value="Unassembled WGS sequence"/>
</dbReference>
<dbReference type="InterPro" id="IPR032183">
    <property type="entry name" value="PKD-like"/>
</dbReference>
<accession>A0ABS9REG6</accession>
<keyword evidence="1" id="KW-0732">Signal</keyword>
<dbReference type="RefSeq" id="WP_240571669.1">
    <property type="nucleotide sequence ID" value="NZ_CP136709.1"/>
</dbReference>
<sequence length="500" mass="56567">MINKIKYLAVLVLSVCLMQSCSEDLGNYDYTDINEVIFGNIEESYSALLGEPFEVRPELSFTKDEIGNEDDYEYEWIGIKLGGQLIASEKDVALGTDKNLIMEAVQIPPGEYTIHYRVTDKKTGVQWKTDFDLSVASTIYEGYMLLCNDNGTARLDMLSLINGEYKSINDVLAYSGSSLKLEGAPKFVYCYPYEYGFYGIYVTSEGTGTTKIHPDTFDWKPEYYLSYEMMDLSVPTDLGADFINITSFGSNCSIMGKDGNLYYYLRVLGFRYSVPINIVVSEAQTFKASPYIAECLLFIDIVYDEDNQRFLKHTYNQQSCSLLPEGTLFDYNTGKDLVYMTRTEYNGGEVHAILKDPADSKMYLARMSVGITGSVKQVYYEEIPTEVAQVMAQSKDFAISPEFGYLFYNDGSKVYEYDFSLKQSKVVLDKGSEEITLMKFENKGNVPSSVVKQLHVYTYDDATQNGAVERYIVPPVNGDLELSTRFDGFGKIVSASYRKR</sequence>
<keyword evidence="3" id="KW-1185">Reference proteome</keyword>
<dbReference type="PROSITE" id="PS51257">
    <property type="entry name" value="PROKAR_LIPOPROTEIN"/>
    <property type="match status" value="1"/>
</dbReference>
<comment type="caution">
    <text evidence="2">The sequence shown here is derived from an EMBL/GenBank/DDBJ whole genome shotgun (WGS) entry which is preliminary data.</text>
</comment>
<gene>
    <name evidence="2" type="ORF">MKW35_01790</name>
</gene>
<protein>
    <submittedName>
        <fullName evidence="2">PKD-like family lipoprotein</fullName>
    </submittedName>
</protein>
<evidence type="ECO:0000313" key="2">
    <source>
        <dbReference type="EMBL" id="MCH4551335.1"/>
    </source>
</evidence>
<evidence type="ECO:0000256" key="1">
    <source>
        <dbReference type="SAM" id="SignalP"/>
    </source>
</evidence>
<evidence type="ECO:0000313" key="3">
    <source>
        <dbReference type="Proteomes" id="UP001156141"/>
    </source>
</evidence>
<dbReference type="EMBL" id="JAKVQD010000001">
    <property type="protein sequence ID" value="MCH4551335.1"/>
    <property type="molecule type" value="Genomic_DNA"/>
</dbReference>
<proteinExistence type="predicted"/>
<reference evidence="2" key="1">
    <citation type="submission" date="2022-02" db="EMBL/GenBank/DDBJ databases">
        <title>Aestuariibaculum sp., a marine bacterium isolated from sediment in Guangxi.</title>
        <authorList>
            <person name="Ying J."/>
        </authorList>
    </citation>
    <scope>NUCLEOTIDE SEQUENCE</scope>
    <source>
        <strain evidence="2">L182</strain>
    </source>
</reference>
<dbReference type="Pfam" id="PF16407">
    <property type="entry name" value="PKD_2"/>
    <property type="match status" value="1"/>
</dbReference>
<feature type="chain" id="PRO_5045640978" evidence="1">
    <location>
        <begin position="23"/>
        <end position="500"/>
    </location>
</feature>
<organism evidence="2 3">
    <name type="scientific">Aestuariibaculum lutulentum</name>
    <dbReference type="NCBI Taxonomy" id="2920935"/>
    <lineage>
        <taxon>Bacteria</taxon>
        <taxon>Pseudomonadati</taxon>
        <taxon>Bacteroidota</taxon>
        <taxon>Flavobacteriia</taxon>
        <taxon>Flavobacteriales</taxon>
        <taxon>Flavobacteriaceae</taxon>
    </lineage>
</organism>
<feature type="signal peptide" evidence="1">
    <location>
        <begin position="1"/>
        <end position="22"/>
    </location>
</feature>
<name>A0ABS9REG6_9FLAO</name>